<dbReference type="GO" id="GO:0051087">
    <property type="term" value="F:protein-folding chaperone binding"/>
    <property type="evidence" value="ECO:0007669"/>
    <property type="project" value="TreeGrafter"/>
</dbReference>
<dbReference type="FunCoup" id="E0W377">
    <property type="interactions" value="1120"/>
</dbReference>
<dbReference type="eggNOG" id="KOG3693">
    <property type="taxonomic scope" value="Eukaryota"/>
</dbReference>
<evidence type="ECO:0000313" key="9">
    <source>
        <dbReference type="EMBL" id="EEB20083.1"/>
    </source>
</evidence>
<dbReference type="InterPro" id="IPR028084">
    <property type="entry name" value="FNIP_N_dom"/>
</dbReference>
<dbReference type="Pfam" id="PF14636">
    <property type="entry name" value="FNIP_N"/>
    <property type="match status" value="1"/>
</dbReference>
<dbReference type="VEuPathDB" id="VectorBase:PHUM601730"/>
<gene>
    <name evidence="10" type="primary">8236962</name>
    <name evidence="9" type="ORF">Phum_PHUM601730</name>
</gene>
<dbReference type="GO" id="GO:0005765">
    <property type="term" value="C:lysosomal membrane"/>
    <property type="evidence" value="ECO:0007669"/>
    <property type="project" value="UniProtKB-SubCell"/>
</dbReference>
<dbReference type="EMBL" id="AAZO01007335">
    <property type="status" value="NOT_ANNOTATED_CDS"/>
    <property type="molecule type" value="Genomic_DNA"/>
</dbReference>
<dbReference type="CTD" id="8236962"/>
<feature type="compositionally biased region" description="Low complexity" evidence="7">
    <location>
        <begin position="160"/>
        <end position="171"/>
    </location>
</feature>
<keyword evidence="4" id="KW-0963">Cytoplasm</keyword>
<dbReference type="PANTHER" id="PTHR21634">
    <property type="entry name" value="RE13835P"/>
    <property type="match status" value="1"/>
</dbReference>
<dbReference type="PRINTS" id="PR02073">
    <property type="entry name" value="FOLLICULNIP1"/>
</dbReference>
<dbReference type="InterPro" id="IPR026156">
    <property type="entry name" value="FNIP_fam"/>
</dbReference>
<dbReference type="AlphaFoldDB" id="E0W377"/>
<dbReference type="OrthoDB" id="10051712at2759"/>
<name>E0W377_PEDHC</name>
<feature type="compositionally biased region" description="Basic and acidic residues" evidence="7">
    <location>
        <begin position="793"/>
        <end position="815"/>
    </location>
</feature>
<dbReference type="Proteomes" id="UP000009046">
    <property type="component" value="Unassembled WGS sequence"/>
</dbReference>
<dbReference type="PANTHER" id="PTHR21634:SF9">
    <property type="entry name" value="RE13835P"/>
    <property type="match status" value="1"/>
</dbReference>
<evidence type="ECO:0000256" key="5">
    <source>
        <dbReference type="ARBA" id="ARBA00023136"/>
    </source>
</evidence>
<sequence length="1036" mass="117325">MSFFDKIFSHISKNNKIDNDLNEDCEFYGALNLSIKKEEIRFVLFRECDKRGRKLLFDSFAVDKIPLRETMCYQNCQKQCNRKNIDFIETTPTHGYKYKKLSGDVACFGEMIFGSVAMTYKGENSCKIHKILEPKQIMFTTIFHAPVRCHMGISKDDNSSRSQTSTTTTTTNESCLSDSNLYNNSGQILMSCSTCPCPKYNSPTHNSIQCCDVSDVDSGCKNKCVQNLENSDKVVVVVDGNSIMKRSSQLLNSSYLKNLNENSINSSESENLSDMSGSLSSLRRRWAQSCSASLDSKTNDNLMDVVSNNVQCKKRAKLGMALLIDISNCKNDEMEQFLFNHTIIIDSIMSKLQSSVELAYVKNQNFVDLIYTGFTNAQDSLYDVITSSKQKVPTWIALRQSDVNDCDVVDSNPDNDNRDNESLKRKFLNEFSDVLLKFDTKDTNFFMSTLLTAVLTHHLSWVTAIAETDITNRHDKVKSVIKNYNPIWAQLNDLYGLLGSPLKCAKTIVTGSEIKKNYITSILRVLTYFIRCYSVTENVYDVITVENVAKEVIESKQSNFEWDFDRAKTVTENLSPSRVIYKGESSPKSVDREREMGKNYEIPCFSGDGILKRNKSFTQIVDRDHREKGKNKNLLYPDIRDLLKCENLNESDLDLISGNDCCTVGGKSTAVGNVTRFAVDEPFPRVNINGTDCLSSDEGYSTIDSNKAENISFENLKPETGVSKTRDRKKNEIVFLLGDNEKLTCSNKKIVLNKPDIIEFERENCETGKFNDDDDDDGDDVTNRTVENNSDNDNDRFFLKDRTLNEHVSGDEKKSSPFNNGSTKSKGQGHDKNEFYFPWVVTEIPCPEIAKPTGKKQLEVSAVFGGVNQRYNSEQIIQGITEPKNEWKEKLQKDLFHCAYNSTFEKDVSEALCIIGDVDSWEVTVHSSKTSTLDKNKESGIRVGMSQLVSDMLESFVCLHKMKISETFCFHHVEKKLREIYLKSKTVAELLNTRELCTIDFLTEKLDVGINDIPLLLSVATIHSPQISQKYGLSFT</sequence>
<dbReference type="GO" id="GO:0042030">
    <property type="term" value="F:ATPase inhibitor activity"/>
    <property type="evidence" value="ECO:0007669"/>
    <property type="project" value="TreeGrafter"/>
</dbReference>
<evidence type="ECO:0000313" key="11">
    <source>
        <dbReference type="Proteomes" id="UP000009046"/>
    </source>
</evidence>
<reference evidence="10" key="3">
    <citation type="submission" date="2020-05" db="UniProtKB">
        <authorList>
            <consortium name="EnsemblMetazoa"/>
        </authorList>
    </citation>
    <scope>IDENTIFICATION</scope>
    <source>
        <strain evidence="10">USDA</strain>
    </source>
</reference>
<dbReference type="OMA" id="WTCELIS"/>
<evidence type="ECO:0000256" key="3">
    <source>
        <dbReference type="ARBA" id="ARBA00007541"/>
    </source>
</evidence>
<protein>
    <recommendedName>
        <fullName evidence="8">UDENN FNIP1/2-type domain-containing protein</fullName>
    </recommendedName>
</protein>
<evidence type="ECO:0000256" key="6">
    <source>
        <dbReference type="ARBA" id="ARBA00023228"/>
    </source>
</evidence>
<proteinExistence type="inferred from homology"/>
<feature type="region of interest" description="Disordered" evidence="7">
    <location>
        <begin position="767"/>
        <end position="830"/>
    </location>
</feature>
<evidence type="ECO:0000259" key="8">
    <source>
        <dbReference type="PROSITE" id="PS51836"/>
    </source>
</evidence>
<evidence type="ECO:0000256" key="4">
    <source>
        <dbReference type="ARBA" id="ARBA00022490"/>
    </source>
</evidence>
<accession>E0W377</accession>
<dbReference type="GeneID" id="8236962"/>
<comment type="subcellular location">
    <subcellularLocation>
        <location evidence="1">Cytoplasm</location>
    </subcellularLocation>
    <subcellularLocation>
        <location evidence="2">Lysosome membrane</location>
    </subcellularLocation>
</comment>
<reference evidence="9" key="1">
    <citation type="submission" date="2007-04" db="EMBL/GenBank/DDBJ databases">
        <title>Annotation of Pediculus humanus corporis strain USDA.</title>
        <authorList>
            <person name="Kirkness E."/>
            <person name="Hannick L."/>
            <person name="Hass B."/>
            <person name="Bruggner R."/>
            <person name="Lawson D."/>
            <person name="Bidwell S."/>
            <person name="Joardar V."/>
            <person name="Caler E."/>
            <person name="Walenz B."/>
            <person name="Inman J."/>
            <person name="Schobel S."/>
            <person name="Galinsky K."/>
            <person name="Amedeo P."/>
            <person name="Strausberg R."/>
        </authorList>
    </citation>
    <scope>NUCLEOTIDE SEQUENCE</scope>
    <source>
        <strain evidence="9">USDA</strain>
    </source>
</reference>
<evidence type="ECO:0000256" key="1">
    <source>
        <dbReference type="ARBA" id="ARBA00004496"/>
    </source>
</evidence>
<dbReference type="PROSITE" id="PS51836">
    <property type="entry name" value="DENN_FNIP12"/>
    <property type="match status" value="1"/>
</dbReference>
<dbReference type="STRING" id="121224.E0W377"/>
<dbReference type="RefSeq" id="XP_002432821.1">
    <property type="nucleotide sequence ID" value="XM_002432776.1"/>
</dbReference>
<dbReference type="EMBL" id="DS235882">
    <property type="protein sequence ID" value="EEB20083.1"/>
    <property type="molecule type" value="Genomic_DNA"/>
</dbReference>
<feature type="compositionally biased region" description="Polar residues" evidence="7">
    <location>
        <begin position="816"/>
        <end position="826"/>
    </location>
</feature>
<dbReference type="Pfam" id="PF14637">
    <property type="entry name" value="FNIP_M"/>
    <property type="match status" value="1"/>
</dbReference>
<feature type="region of interest" description="Disordered" evidence="7">
    <location>
        <begin position="154"/>
        <end position="173"/>
    </location>
</feature>
<reference evidence="9" key="2">
    <citation type="submission" date="2007-04" db="EMBL/GenBank/DDBJ databases">
        <title>The genome of the human body louse.</title>
        <authorList>
            <consortium name="The Human Body Louse Genome Consortium"/>
            <person name="Kirkness E."/>
            <person name="Walenz B."/>
            <person name="Hass B."/>
            <person name="Bruggner R."/>
            <person name="Strausberg R."/>
        </authorList>
    </citation>
    <scope>NUCLEOTIDE SEQUENCE</scope>
    <source>
        <strain evidence="9">USDA</strain>
    </source>
</reference>
<dbReference type="InterPro" id="IPR037545">
    <property type="entry name" value="DENN_FNIP1/2"/>
</dbReference>
<feature type="domain" description="UDENN FNIP1/2-type" evidence="8">
    <location>
        <begin position="35"/>
        <end position="1023"/>
    </location>
</feature>
<dbReference type="Pfam" id="PF14638">
    <property type="entry name" value="FNIP_C"/>
    <property type="match status" value="1"/>
</dbReference>
<dbReference type="InParanoid" id="E0W377"/>
<dbReference type="EnsemblMetazoa" id="PHUM601730-RA">
    <property type="protein sequence ID" value="PHUM601730-PA"/>
    <property type="gene ID" value="PHUM601730"/>
</dbReference>
<dbReference type="InterPro" id="IPR028086">
    <property type="entry name" value="FNIP_C_dom"/>
</dbReference>
<dbReference type="InterPro" id="IPR028085">
    <property type="entry name" value="FNIP_mid_dom"/>
</dbReference>
<dbReference type="KEGG" id="phu:Phum_PHUM601730"/>
<evidence type="ECO:0000256" key="7">
    <source>
        <dbReference type="SAM" id="MobiDB-lite"/>
    </source>
</evidence>
<evidence type="ECO:0000256" key="2">
    <source>
        <dbReference type="ARBA" id="ARBA00004656"/>
    </source>
</evidence>
<organism>
    <name type="scientific">Pediculus humanus subsp. corporis</name>
    <name type="common">Body louse</name>
    <dbReference type="NCBI Taxonomy" id="121224"/>
    <lineage>
        <taxon>Eukaryota</taxon>
        <taxon>Metazoa</taxon>
        <taxon>Ecdysozoa</taxon>
        <taxon>Arthropoda</taxon>
        <taxon>Hexapoda</taxon>
        <taxon>Insecta</taxon>
        <taxon>Pterygota</taxon>
        <taxon>Neoptera</taxon>
        <taxon>Paraneoptera</taxon>
        <taxon>Psocodea</taxon>
        <taxon>Troctomorpha</taxon>
        <taxon>Phthiraptera</taxon>
        <taxon>Anoplura</taxon>
        <taxon>Pediculidae</taxon>
        <taxon>Pediculus</taxon>
    </lineage>
</organism>
<keyword evidence="11" id="KW-1185">Reference proteome</keyword>
<keyword evidence="5" id="KW-0472">Membrane</keyword>
<evidence type="ECO:0000313" key="10">
    <source>
        <dbReference type="EnsemblMetazoa" id="PHUM601730-PA"/>
    </source>
</evidence>
<dbReference type="HOGENOM" id="CLU_003447_0_0_1"/>
<keyword evidence="6" id="KW-0458">Lysosome</keyword>
<comment type="similarity">
    <text evidence="3">Belongs to the FNIP family.</text>
</comment>